<feature type="transmembrane region" description="Helical" evidence="1">
    <location>
        <begin position="29"/>
        <end position="48"/>
    </location>
</feature>
<gene>
    <name evidence="2" type="ORF">ECRASSUSDP1_LOCUS24715</name>
</gene>
<evidence type="ECO:0000313" key="2">
    <source>
        <dbReference type="EMBL" id="CAI2383220.1"/>
    </source>
</evidence>
<evidence type="ECO:0000313" key="3">
    <source>
        <dbReference type="Proteomes" id="UP001295684"/>
    </source>
</evidence>
<name>A0AAD1Y1V3_EUPCR</name>
<organism evidence="2 3">
    <name type="scientific">Euplotes crassus</name>
    <dbReference type="NCBI Taxonomy" id="5936"/>
    <lineage>
        <taxon>Eukaryota</taxon>
        <taxon>Sar</taxon>
        <taxon>Alveolata</taxon>
        <taxon>Ciliophora</taxon>
        <taxon>Intramacronucleata</taxon>
        <taxon>Spirotrichea</taxon>
        <taxon>Hypotrichia</taxon>
        <taxon>Euplotida</taxon>
        <taxon>Euplotidae</taxon>
        <taxon>Moneuplotes</taxon>
    </lineage>
</organism>
<evidence type="ECO:0000256" key="1">
    <source>
        <dbReference type="SAM" id="Phobius"/>
    </source>
</evidence>
<dbReference type="Proteomes" id="UP001295684">
    <property type="component" value="Unassembled WGS sequence"/>
</dbReference>
<proteinExistence type="predicted"/>
<dbReference type="EMBL" id="CAMPGE010025465">
    <property type="protein sequence ID" value="CAI2383220.1"/>
    <property type="molecule type" value="Genomic_DNA"/>
</dbReference>
<sequence length="62" mass="6733">MGPLDVSGIKILHKDFPKEEMAKMVSSPVMTNLSLALLIIFFVFLAVLPPQGKDTPGSFDIS</sequence>
<accession>A0AAD1Y1V3</accession>
<dbReference type="AlphaFoldDB" id="A0AAD1Y1V3"/>
<keyword evidence="3" id="KW-1185">Reference proteome</keyword>
<keyword evidence="1" id="KW-0472">Membrane</keyword>
<protein>
    <submittedName>
        <fullName evidence="2">Uncharacterized protein</fullName>
    </submittedName>
</protein>
<keyword evidence="1" id="KW-1133">Transmembrane helix</keyword>
<keyword evidence="1" id="KW-0812">Transmembrane</keyword>
<reference evidence="2" key="1">
    <citation type="submission" date="2023-07" db="EMBL/GenBank/DDBJ databases">
        <authorList>
            <consortium name="AG Swart"/>
            <person name="Singh M."/>
            <person name="Singh A."/>
            <person name="Seah K."/>
            <person name="Emmerich C."/>
        </authorList>
    </citation>
    <scope>NUCLEOTIDE SEQUENCE</scope>
    <source>
        <strain evidence="2">DP1</strain>
    </source>
</reference>
<comment type="caution">
    <text evidence="2">The sequence shown here is derived from an EMBL/GenBank/DDBJ whole genome shotgun (WGS) entry which is preliminary data.</text>
</comment>